<organism evidence="1 2">
    <name type="scientific">Gryllus longicercus</name>
    <dbReference type="NCBI Taxonomy" id="2509291"/>
    <lineage>
        <taxon>Eukaryota</taxon>
        <taxon>Metazoa</taxon>
        <taxon>Ecdysozoa</taxon>
        <taxon>Arthropoda</taxon>
        <taxon>Hexapoda</taxon>
        <taxon>Insecta</taxon>
        <taxon>Pterygota</taxon>
        <taxon>Neoptera</taxon>
        <taxon>Polyneoptera</taxon>
        <taxon>Orthoptera</taxon>
        <taxon>Ensifera</taxon>
        <taxon>Gryllidea</taxon>
        <taxon>Grylloidea</taxon>
        <taxon>Gryllidae</taxon>
        <taxon>Gryllinae</taxon>
        <taxon>Gryllus</taxon>
    </lineage>
</organism>
<evidence type="ECO:0000313" key="1">
    <source>
        <dbReference type="EMBL" id="KAK7862056.1"/>
    </source>
</evidence>
<dbReference type="AlphaFoldDB" id="A0AAN9VFJ7"/>
<proteinExistence type="predicted"/>
<gene>
    <name evidence="1" type="ORF">R5R35_011479</name>
</gene>
<name>A0AAN9VFJ7_9ORTH</name>
<sequence length="258" mass="28779">MLCSQKLTYQRGLHRLFRFSVALYSKRSDSELADPYKVVKAKKSVNNGEDNLLSIPPNWELLTPYGYRFFLPGSVGPAWYDATSIAQLGTISFPLGEDSDEKVTKEINGHFKFSTQDCPVLLRKGVTELFNGLDFTDSALTIISLSCKTCPDTREDPGNEGMVKTFVLAAQEICARLRMAGYWADFINPFSGRPCISPAPTMPLYETDPRFRCLDFQVIQQAGCKVIGLGKKHKFIGSLFTTAPTDAAILNKVFSKYE</sequence>
<accession>A0AAN9VFJ7</accession>
<comment type="caution">
    <text evidence="1">The sequence shown here is derived from an EMBL/GenBank/DDBJ whole genome shotgun (WGS) entry which is preliminary data.</text>
</comment>
<protein>
    <submittedName>
        <fullName evidence="1">Uncharacterized protein</fullName>
    </submittedName>
</protein>
<dbReference type="Proteomes" id="UP001378592">
    <property type="component" value="Unassembled WGS sequence"/>
</dbReference>
<dbReference type="EMBL" id="JAZDUA010000289">
    <property type="protein sequence ID" value="KAK7862056.1"/>
    <property type="molecule type" value="Genomic_DNA"/>
</dbReference>
<dbReference type="GO" id="GO:0009235">
    <property type="term" value="P:cobalamin metabolic process"/>
    <property type="evidence" value="ECO:0007669"/>
    <property type="project" value="InterPro"/>
</dbReference>
<dbReference type="Pfam" id="PF10229">
    <property type="entry name" value="MMADHC"/>
    <property type="match status" value="1"/>
</dbReference>
<evidence type="ECO:0000313" key="2">
    <source>
        <dbReference type="Proteomes" id="UP001378592"/>
    </source>
</evidence>
<dbReference type="InterPro" id="IPR019362">
    <property type="entry name" value="MMADHC"/>
</dbReference>
<dbReference type="PANTHER" id="PTHR13192:SF3">
    <property type="entry name" value="COBALAMIN TRAFFICKING PROTEIN CBLD"/>
    <property type="match status" value="1"/>
</dbReference>
<keyword evidence="2" id="KW-1185">Reference proteome</keyword>
<dbReference type="PANTHER" id="PTHR13192">
    <property type="entry name" value="MY011 PROTEIN"/>
    <property type="match status" value="1"/>
</dbReference>
<dbReference type="GO" id="GO:0005739">
    <property type="term" value="C:mitochondrion"/>
    <property type="evidence" value="ECO:0007669"/>
    <property type="project" value="TreeGrafter"/>
</dbReference>
<reference evidence="1 2" key="1">
    <citation type="submission" date="2024-03" db="EMBL/GenBank/DDBJ databases">
        <title>The genome assembly and annotation of the cricket Gryllus longicercus Weissman &amp; Gray.</title>
        <authorList>
            <person name="Szrajer S."/>
            <person name="Gray D."/>
            <person name="Ylla G."/>
        </authorList>
    </citation>
    <scope>NUCLEOTIDE SEQUENCE [LARGE SCALE GENOMIC DNA]</scope>
    <source>
        <strain evidence="1">DAG 2021-001</strain>
        <tissue evidence="1">Whole body minus gut</tissue>
    </source>
</reference>